<reference evidence="2" key="2">
    <citation type="journal article" date="2021" name="PeerJ">
        <title>Extensive microbial diversity within the chicken gut microbiome revealed by metagenomics and culture.</title>
        <authorList>
            <person name="Gilroy R."/>
            <person name="Ravi A."/>
            <person name="Getino M."/>
            <person name="Pursley I."/>
            <person name="Horton D.L."/>
            <person name="Alikhan N.F."/>
            <person name="Baker D."/>
            <person name="Gharbi K."/>
            <person name="Hall N."/>
            <person name="Watson M."/>
            <person name="Adriaenssens E.M."/>
            <person name="Foster-Nyarko E."/>
            <person name="Jarju S."/>
            <person name="Secka A."/>
            <person name="Antonio M."/>
            <person name="Oren A."/>
            <person name="Chaudhuri R.R."/>
            <person name="La Ragione R."/>
            <person name="Hildebrand F."/>
            <person name="Pallen M.J."/>
        </authorList>
    </citation>
    <scope>NUCLEOTIDE SEQUENCE</scope>
    <source>
        <strain evidence="2">17113</strain>
    </source>
</reference>
<dbReference type="Gene3D" id="3.30.70.100">
    <property type="match status" value="1"/>
</dbReference>
<evidence type="ECO:0000313" key="3">
    <source>
        <dbReference type="Proteomes" id="UP000823634"/>
    </source>
</evidence>
<gene>
    <name evidence="2" type="ORF">IAC61_02290</name>
</gene>
<evidence type="ECO:0000259" key="1">
    <source>
        <dbReference type="PROSITE" id="PS51725"/>
    </source>
</evidence>
<sequence>MAITINIHYKGDKAIEFAKEMESSGLAALVRKEKGNLGYAYYLPLQGGKEVLLIDKWESQQALDAHHHSPLMGKITSLREKFDLHMEVERYKEERSPSSDEGYIRR</sequence>
<dbReference type="Pfam" id="PF03992">
    <property type="entry name" value="ABM"/>
    <property type="match status" value="1"/>
</dbReference>
<dbReference type="AlphaFoldDB" id="A0A9D9DJ69"/>
<dbReference type="EMBL" id="JADINA010000017">
    <property type="protein sequence ID" value="MBO8426134.1"/>
    <property type="molecule type" value="Genomic_DNA"/>
</dbReference>
<comment type="caution">
    <text evidence="2">The sequence shown here is derived from an EMBL/GenBank/DDBJ whole genome shotgun (WGS) entry which is preliminary data.</text>
</comment>
<dbReference type="Proteomes" id="UP000823634">
    <property type="component" value="Unassembled WGS sequence"/>
</dbReference>
<dbReference type="SUPFAM" id="SSF54909">
    <property type="entry name" value="Dimeric alpha+beta barrel"/>
    <property type="match status" value="1"/>
</dbReference>
<keyword evidence="2" id="KW-0503">Monooxygenase</keyword>
<proteinExistence type="predicted"/>
<accession>A0A9D9DJ69</accession>
<dbReference type="InterPro" id="IPR011008">
    <property type="entry name" value="Dimeric_a/b-barrel"/>
</dbReference>
<dbReference type="PROSITE" id="PS51725">
    <property type="entry name" value="ABM"/>
    <property type="match status" value="1"/>
</dbReference>
<dbReference type="GO" id="GO:0004497">
    <property type="term" value="F:monooxygenase activity"/>
    <property type="evidence" value="ECO:0007669"/>
    <property type="project" value="UniProtKB-KW"/>
</dbReference>
<evidence type="ECO:0000313" key="2">
    <source>
        <dbReference type="EMBL" id="MBO8426134.1"/>
    </source>
</evidence>
<feature type="domain" description="ABM" evidence="1">
    <location>
        <begin position="1"/>
        <end position="92"/>
    </location>
</feature>
<dbReference type="InterPro" id="IPR007138">
    <property type="entry name" value="ABM_dom"/>
</dbReference>
<name>A0A9D9DJ69_9FIRM</name>
<protein>
    <submittedName>
        <fullName evidence="2">Antibiotic biosynthesis monooxygenase</fullName>
    </submittedName>
</protein>
<reference evidence="2" key="1">
    <citation type="submission" date="2020-10" db="EMBL/GenBank/DDBJ databases">
        <authorList>
            <person name="Gilroy R."/>
        </authorList>
    </citation>
    <scope>NUCLEOTIDE SEQUENCE</scope>
    <source>
        <strain evidence="2">17113</strain>
    </source>
</reference>
<keyword evidence="2" id="KW-0560">Oxidoreductase</keyword>
<organism evidence="2 3">
    <name type="scientific">Candidatus Alloenteromonas pullistercoris</name>
    <dbReference type="NCBI Taxonomy" id="2840785"/>
    <lineage>
        <taxon>Bacteria</taxon>
        <taxon>Bacillati</taxon>
        <taxon>Bacillota</taxon>
        <taxon>Bacillota incertae sedis</taxon>
        <taxon>Candidatus Alloenteromonas</taxon>
    </lineage>
</organism>